<name>A0A848DR82_9PSEU</name>
<sequence>MHRSAALAPFIVWLASRDPDEAARRRHRDQVERYLRWADLDRGPARGRRERYERLLRHVEADPAAMNAARTALDRYAEFQQILALTAVAD</sequence>
<dbReference type="RefSeq" id="WP_169415678.1">
    <property type="nucleotide sequence ID" value="NZ_JAAXKZ010000147.1"/>
</dbReference>
<accession>A0A848DR82</accession>
<evidence type="ECO:0000313" key="2">
    <source>
        <dbReference type="Proteomes" id="UP000586918"/>
    </source>
</evidence>
<proteinExistence type="predicted"/>
<comment type="caution">
    <text evidence="1">The sequence shown here is derived from an EMBL/GenBank/DDBJ whole genome shotgun (WGS) entry which is preliminary data.</text>
</comment>
<evidence type="ECO:0000313" key="1">
    <source>
        <dbReference type="EMBL" id="NMH95009.1"/>
    </source>
</evidence>
<dbReference type="Proteomes" id="UP000586918">
    <property type="component" value="Unassembled WGS sequence"/>
</dbReference>
<protein>
    <submittedName>
        <fullName evidence="1">Uncharacterized protein</fullName>
    </submittedName>
</protein>
<gene>
    <name evidence="1" type="ORF">HF519_26285</name>
</gene>
<dbReference type="EMBL" id="JAAXKZ010000147">
    <property type="protein sequence ID" value="NMH95009.1"/>
    <property type="molecule type" value="Genomic_DNA"/>
</dbReference>
<reference evidence="1 2" key="1">
    <citation type="submission" date="2020-04" db="EMBL/GenBank/DDBJ databases">
        <authorList>
            <person name="Klaysubun C."/>
            <person name="Duangmal K."/>
            <person name="Lipun K."/>
        </authorList>
    </citation>
    <scope>NUCLEOTIDE SEQUENCE [LARGE SCALE GENOMIC DNA]</scope>
    <source>
        <strain evidence="1 2">DSM 45300</strain>
    </source>
</reference>
<organism evidence="1 2">
    <name type="scientific">Pseudonocardia bannensis</name>
    <dbReference type="NCBI Taxonomy" id="630973"/>
    <lineage>
        <taxon>Bacteria</taxon>
        <taxon>Bacillati</taxon>
        <taxon>Actinomycetota</taxon>
        <taxon>Actinomycetes</taxon>
        <taxon>Pseudonocardiales</taxon>
        <taxon>Pseudonocardiaceae</taxon>
        <taxon>Pseudonocardia</taxon>
    </lineage>
</organism>
<keyword evidence="2" id="KW-1185">Reference proteome</keyword>
<dbReference type="AlphaFoldDB" id="A0A848DR82"/>